<protein>
    <submittedName>
        <fullName evidence="3">ASPIC/UnbV domain protein</fullName>
    </submittedName>
</protein>
<organism evidence="3 4">
    <name type="scientific">Tenacibaculum jejuense</name>
    <dbReference type="NCBI Taxonomy" id="584609"/>
    <lineage>
        <taxon>Bacteria</taxon>
        <taxon>Pseudomonadati</taxon>
        <taxon>Bacteroidota</taxon>
        <taxon>Flavobacteriia</taxon>
        <taxon>Flavobacteriales</taxon>
        <taxon>Flavobacteriaceae</taxon>
        <taxon>Tenacibaculum</taxon>
    </lineage>
</organism>
<dbReference type="PANTHER" id="PTHR16026">
    <property type="entry name" value="CARTILAGE ACIDIC PROTEIN 1"/>
    <property type="match status" value="1"/>
</dbReference>
<dbReference type="Pfam" id="PF13517">
    <property type="entry name" value="FG-GAP_3"/>
    <property type="match status" value="4"/>
</dbReference>
<dbReference type="InterPro" id="IPR028994">
    <property type="entry name" value="Integrin_alpha_N"/>
</dbReference>
<name>A0A238UDJ4_9FLAO</name>
<dbReference type="InterPro" id="IPR011519">
    <property type="entry name" value="UnbV_ASPIC"/>
</dbReference>
<dbReference type="Proteomes" id="UP000215214">
    <property type="component" value="Chromosome TJEJU"/>
</dbReference>
<dbReference type="InterPro" id="IPR013517">
    <property type="entry name" value="FG-GAP"/>
</dbReference>
<keyword evidence="1" id="KW-0732">Signal</keyword>
<dbReference type="Pfam" id="PF07593">
    <property type="entry name" value="UnbV_ASPIC"/>
    <property type="match status" value="1"/>
</dbReference>
<evidence type="ECO:0000313" key="4">
    <source>
        <dbReference type="Proteomes" id="UP000215214"/>
    </source>
</evidence>
<dbReference type="SUPFAM" id="SSF69318">
    <property type="entry name" value="Integrin alpha N-terminal domain"/>
    <property type="match status" value="2"/>
</dbReference>
<evidence type="ECO:0000256" key="1">
    <source>
        <dbReference type="ARBA" id="ARBA00022729"/>
    </source>
</evidence>
<dbReference type="AlphaFoldDB" id="A0A238UDJ4"/>
<dbReference type="PANTHER" id="PTHR16026:SF0">
    <property type="entry name" value="CARTILAGE ACIDIC PROTEIN 1"/>
    <property type="match status" value="1"/>
</dbReference>
<dbReference type="Gene3D" id="2.130.10.130">
    <property type="entry name" value="Integrin alpha, N-terminal"/>
    <property type="match status" value="3"/>
</dbReference>
<accession>A0A238UDJ4</accession>
<dbReference type="OrthoDB" id="9816120at2"/>
<feature type="domain" description="ASPIC/UnbV" evidence="2">
    <location>
        <begin position="519"/>
        <end position="585"/>
    </location>
</feature>
<sequence length="1081" mass="123078">MKRIPLLCLLFTLVFCKKQETKSEQNFLFNKLSSKRTGVTFNNKIKDNLKENIISYLYYYNGAGVSVGDFNNDNLDDLYFVSNKGENKLYINKGNLNFEDISEKAGVKGKADWQTGVTTIDINNDGFLDIYVCAVSGLLDFKGHNELYINNGDNTFTEKSKEYNLDYKGYSTQAYFFDYDKDEDLDVYIVNHAVHTKNSHGPAFLRAKRTDLTGDVLLENKNNKFEDSSEKANIYGGVNGYGLSASIADFNNDGWDDIYVCNDFHEDDYYYINNKDGSFTEALAKNFSTISRFSMGSDAADLNGDGFQDLITLDMLPKDERALKESEGDDTMLNVQIQLQNLGYQDQYSRNMLQINNFGAYFHEEALYNNVANTDWSWSPLIADFDNDGNQDLFISNGIIKRPNNLDFKMYVSSNYKYRSRNKSKDQWLLEALKEMPSGKVPNQIFRGNSKQFKNENTSWIDNTPSLSNGAIYSDLDLDGDLDLVTNNINEEAFIYENTTKNKNYISLNFDYKSENKNAIGVKAILYQKQTKQLKQLFNSRGFLSSVSNKLHFGLDTIKKVDSIEIIWPNNTKQTIKDISINKELLIKYNEEKSKNCIANTTETEKIFKPTKEIIDFKHDEDKYNDFHVERLIPFKVSTTGPAIAVADIDKNGFDDLFIGNGSGKAAALYLNDGVKLSKKDINVFNEDINYEDVCATFFDADNDGDLDLYVGSGIHQNRNKSNEIDRLYLNTKNNFTKSNSIPLNKNITACIKAYDYDQDGDTDLFVGNRSNPDDYGEKVTSYLLKNDGEGQFKIDTNFSILSHVTDALWIDLNNDTVKDLVVTTEWDQPKIFINSNGKLTEENKLSNLNGLWQTVNAFDIDKDGDKDLILGNWGENTKFSTENSDPIVMYHSDFDSNGKKETVIAYKLENKYYPIYSKDELASQMNIIKKRFVNYKDYALKTIEDILTKEQLSKATKYTINTLSTGYLINDNGNFSSFKKLAKPFQLSPVNTTVNLSLEQKEHLLFLGNSKSVNTYHGGYENLKGLLLSDSNNFSQASKLGIPPLDSEVRKAEVIKFKDKKVLLILPNNNQIQSFIINEK</sequence>
<gene>
    <name evidence="3" type="ORF">TJEJU_3442</name>
</gene>
<reference evidence="3 4" key="1">
    <citation type="submission" date="2017-07" db="EMBL/GenBank/DDBJ databases">
        <authorList>
            <person name="Sun Z.S."/>
            <person name="Albrecht U."/>
            <person name="Echele G."/>
            <person name="Lee C.C."/>
        </authorList>
    </citation>
    <scope>NUCLEOTIDE SEQUENCE [LARGE SCALE GENOMIC DNA]</scope>
    <source>
        <strain evidence="4">type strain: KCTC 22618</strain>
    </source>
</reference>
<keyword evidence="4" id="KW-1185">Reference proteome</keyword>
<proteinExistence type="predicted"/>
<dbReference type="InterPro" id="IPR027039">
    <property type="entry name" value="Crtac1"/>
</dbReference>
<dbReference type="EMBL" id="LT899436">
    <property type="protein sequence ID" value="SNR17086.1"/>
    <property type="molecule type" value="Genomic_DNA"/>
</dbReference>
<evidence type="ECO:0000259" key="2">
    <source>
        <dbReference type="Pfam" id="PF07593"/>
    </source>
</evidence>
<evidence type="ECO:0000313" key="3">
    <source>
        <dbReference type="EMBL" id="SNR17086.1"/>
    </source>
</evidence>
<dbReference type="RefSeq" id="WP_095074042.1">
    <property type="nucleotide sequence ID" value="NZ_LT899436.1"/>
</dbReference>
<dbReference type="KEGG" id="tje:TJEJU_3442"/>